<evidence type="ECO:0000313" key="1">
    <source>
        <dbReference type="EMBL" id="OGD94185.1"/>
    </source>
</evidence>
<dbReference type="EMBL" id="MFBN01000051">
    <property type="protein sequence ID" value="OGD94185.1"/>
    <property type="molecule type" value="Genomic_DNA"/>
</dbReference>
<evidence type="ECO:0000313" key="2">
    <source>
        <dbReference type="Proteomes" id="UP000178336"/>
    </source>
</evidence>
<organism evidence="1 2">
    <name type="scientific">Candidatus Curtissbacteria bacterium RIFCSPLOWO2_01_FULL_37_9</name>
    <dbReference type="NCBI Taxonomy" id="1797724"/>
    <lineage>
        <taxon>Bacteria</taxon>
        <taxon>Candidatus Curtissiibacteriota</taxon>
    </lineage>
</organism>
<dbReference type="Proteomes" id="UP000178336">
    <property type="component" value="Unassembled WGS sequence"/>
</dbReference>
<name>A0A1F5GQR9_9BACT</name>
<comment type="caution">
    <text evidence="1">The sequence shown here is derived from an EMBL/GenBank/DDBJ whole genome shotgun (WGS) entry which is preliminary data.</text>
</comment>
<gene>
    <name evidence="1" type="ORF">A3A48_01250</name>
</gene>
<accession>A0A1F5GQR9</accession>
<sequence length="88" mass="10552">MNHDEYIKKINQTENFNDKIKLRVEFKEKYPKEFAAYMKEIPNQKQRPPLCYGCKHFIKGGDCELNLWPIGNVFMDVTNYTCPSFKKR</sequence>
<reference evidence="1 2" key="1">
    <citation type="journal article" date="2016" name="Nat. Commun.">
        <title>Thousands of microbial genomes shed light on interconnected biogeochemical processes in an aquifer system.</title>
        <authorList>
            <person name="Anantharaman K."/>
            <person name="Brown C.T."/>
            <person name="Hug L.A."/>
            <person name="Sharon I."/>
            <person name="Castelle C.J."/>
            <person name="Probst A.J."/>
            <person name="Thomas B.C."/>
            <person name="Singh A."/>
            <person name="Wilkins M.J."/>
            <person name="Karaoz U."/>
            <person name="Brodie E.L."/>
            <person name="Williams K.H."/>
            <person name="Hubbard S.S."/>
            <person name="Banfield J.F."/>
        </authorList>
    </citation>
    <scope>NUCLEOTIDE SEQUENCE [LARGE SCALE GENOMIC DNA]</scope>
</reference>
<proteinExistence type="predicted"/>
<dbReference type="STRING" id="1797724.A3A48_01250"/>
<dbReference type="AlphaFoldDB" id="A0A1F5GQR9"/>
<protein>
    <submittedName>
        <fullName evidence="1">Uncharacterized protein</fullName>
    </submittedName>
</protein>